<reference evidence="1" key="1">
    <citation type="submission" date="2021-06" db="EMBL/GenBank/DDBJ databases">
        <authorList>
            <person name="Kallberg Y."/>
            <person name="Tangrot J."/>
            <person name="Rosling A."/>
        </authorList>
    </citation>
    <scope>NUCLEOTIDE SEQUENCE</scope>
    <source>
        <strain evidence="1">MA461A</strain>
    </source>
</reference>
<feature type="non-terminal residue" evidence="1">
    <location>
        <position position="1"/>
    </location>
</feature>
<gene>
    <name evidence="1" type="ORF">RPERSI_LOCUS18774</name>
</gene>
<accession>A0ACA9RD47</accession>
<evidence type="ECO:0000313" key="2">
    <source>
        <dbReference type="Proteomes" id="UP000789920"/>
    </source>
</evidence>
<evidence type="ECO:0000313" key="1">
    <source>
        <dbReference type="EMBL" id="CAG8788801.1"/>
    </source>
</evidence>
<name>A0ACA9RD47_9GLOM</name>
<dbReference type="EMBL" id="CAJVQC010050284">
    <property type="protein sequence ID" value="CAG8788801.1"/>
    <property type="molecule type" value="Genomic_DNA"/>
</dbReference>
<sequence length="78" mass="9297">YTGEGGQDFYFPSTLHKLIQTELKKIKEHFSTVSDVQPMSFSQTETKYGWLRTKDGYYIESKWIHHNKSWSQINYTVM</sequence>
<protein>
    <submittedName>
        <fullName evidence="1">30239_t:CDS:1</fullName>
    </submittedName>
</protein>
<comment type="caution">
    <text evidence="1">The sequence shown here is derived from an EMBL/GenBank/DDBJ whole genome shotgun (WGS) entry which is preliminary data.</text>
</comment>
<feature type="non-terminal residue" evidence="1">
    <location>
        <position position="78"/>
    </location>
</feature>
<keyword evidence="2" id="KW-1185">Reference proteome</keyword>
<proteinExistence type="predicted"/>
<organism evidence="1 2">
    <name type="scientific">Racocetra persica</name>
    <dbReference type="NCBI Taxonomy" id="160502"/>
    <lineage>
        <taxon>Eukaryota</taxon>
        <taxon>Fungi</taxon>
        <taxon>Fungi incertae sedis</taxon>
        <taxon>Mucoromycota</taxon>
        <taxon>Glomeromycotina</taxon>
        <taxon>Glomeromycetes</taxon>
        <taxon>Diversisporales</taxon>
        <taxon>Gigasporaceae</taxon>
        <taxon>Racocetra</taxon>
    </lineage>
</organism>
<dbReference type="Proteomes" id="UP000789920">
    <property type="component" value="Unassembled WGS sequence"/>
</dbReference>